<feature type="transmembrane region" description="Helical" evidence="1">
    <location>
        <begin position="287"/>
        <end position="307"/>
    </location>
</feature>
<dbReference type="AlphaFoldDB" id="A0A7C0WTS5"/>
<gene>
    <name evidence="4" type="ORF">ENG14_00135</name>
</gene>
<dbReference type="InterPro" id="IPR046712">
    <property type="entry name" value="DUF6785"/>
</dbReference>
<dbReference type="EMBL" id="DQZW01000006">
    <property type="protein sequence ID" value="HDL89295.1"/>
    <property type="molecule type" value="Genomic_DNA"/>
</dbReference>
<dbReference type="Pfam" id="PF20580">
    <property type="entry name" value="DUF6784"/>
    <property type="match status" value="1"/>
</dbReference>
<keyword evidence="1" id="KW-0472">Membrane</keyword>
<organism evidence="4">
    <name type="scientific">Thermodesulforhabdus norvegica</name>
    <dbReference type="NCBI Taxonomy" id="39841"/>
    <lineage>
        <taxon>Bacteria</taxon>
        <taxon>Pseudomonadati</taxon>
        <taxon>Thermodesulfobacteriota</taxon>
        <taxon>Syntrophobacteria</taxon>
        <taxon>Syntrophobacterales</taxon>
        <taxon>Thermodesulforhabdaceae</taxon>
        <taxon>Thermodesulforhabdus</taxon>
    </lineage>
</organism>
<name>A0A7C0WTS5_9BACT</name>
<feature type="transmembrane region" description="Helical" evidence="1">
    <location>
        <begin position="23"/>
        <end position="42"/>
    </location>
</feature>
<evidence type="ECO:0000259" key="3">
    <source>
        <dbReference type="Pfam" id="PF20581"/>
    </source>
</evidence>
<keyword evidence="1" id="KW-1133">Transmembrane helix</keyword>
<proteinExistence type="predicted"/>
<dbReference type="InterPro" id="IPR046711">
    <property type="entry name" value="DUF6784"/>
</dbReference>
<reference evidence="4" key="1">
    <citation type="journal article" date="2020" name="mSystems">
        <title>Genome- and Community-Level Interaction Insights into Carbon Utilization and Element Cycling Functions of Hydrothermarchaeota in Hydrothermal Sediment.</title>
        <authorList>
            <person name="Zhou Z."/>
            <person name="Liu Y."/>
            <person name="Xu W."/>
            <person name="Pan J."/>
            <person name="Luo Z.H."/>
            <person name="Li M."/>
        </authorList>
    </citation>
    <scope>NUCLEOTIDE SEQUENCE [LARGE SCALE GENOMIC DNA]</scope>
    <source>
        <strain evidence="4">HyVt-19</strain>
    </source>
</reference>
<feature type="transmembrane region" description="Helical" evidence="1">
    <location>
        <begin position="517"/>
        <end position="541"/>
    </location>
</feature>
<accession>A0A7C0WTS5</accession>
<protein>
    <submittedName>
        <fullName evidence="4">Uncharacterized protein</fullName>
    </submittedName>
</protein>
<feature type="transmembrane region" description="Helical" evidence="1">
    <location>
        <begin position="314"/>
        <end position="336"/>
    </location>
</feature>
<feature type="transmembrane region" description="Helical" evidence="1">
    <location>
        <begin position="430"/>
        <end position="452"/>
    </location>
</feature>
<evidence type="ECO:0000313" key="4">
    <source>
        <dbReference type="EMBL" id="HDL89295.1"/>
    </source>
</evidence>
<feature type="domain" description="DUF6784" evidence="2">
    <location>
        <begin position="580"/>
        <end position="676"/>
    </location>
</feature>
<sequence length="680" mass="76160">MAYSWSGVKTGYKRGNFFLTVKAIRASIIFLGAVITAMIAGATPWNNILWQNSPLGGGHFPLVSFLLLVLATVLWNPLMGRLFRSFRLLPGEILLLWTVSAIASTLSYTGFARTFLANITTPGRMLAEGTLSAKEWLFTLPVALFPRDPVLIKSVLYGNEGCIGRTVFEVLGIIPWNKWIVPIALWLLFFGCVCLAIFGIVGLFSHQWIENERMNFPLLQVPILFAEQSIKGTLGTHLRSPYFIIGLLIPVLLHTLNGLSTYYPHVPNIPTLLLAQPYVPKGGILKGFYKAKIYLYPAFIGFAYLTVRQVSFSLWFFFVLGGLLPGVLSVAGLRIPEVALGTTFGPVLSRVEEMQAVGAYGIFFLFLVWLAREHLVIALKSVGIFFQRQDRFKDFSGLTSPSVSLFLLLVGFIGAVAWCVYFKMPLYSTVPFFLLCFIIQLVSARLVCQAGLPYYTLTVAPSDGFLTFLPSNLLSPLMVYLGAVLQKLAFVDYRESLIPTLFHAYALGENSGARKRFLIGIVIALVVTLLFSTMSMLVLYYKYGMLSLPDAWALETVTRVHEQALQLIQHPEAPKKWSILFATAGAVVMTLIILGYRRFLWWPLHPVGYLLAYSSAMKILWFSFFVGWLCNTVVLRYGGVRMYRTVRWFFIGLIVGDTVMAVFWLIVGLFSPVSYHVFPL</sequence>
<comment type="caution">
    <text evidence="4">The sequence shown here is derived from an EMBL/GenBank/DDBJ whole genome shotgun (WGS) entry which is preliminary data.</text>
</comment>
<feature type="transmembrane region" description="Helical" evidence="1">
    <location>
        <begin position="403"/>
        <end position="424"/>
    </location>
</feature>
<dbReference type="Proteomes" id="UP000886355">
    <property type="component" value="Unassembled WGS sequence"/>
</dbReference>
<feature type="transmembrane region" description="Helical" evidence="1">
    <location>
        <begin position="242"/>
        <end position="263"/>
    </location>
</feature>
<feature type="transmembrane region" description="Helical" evidence="1">
    <location>
        <begin position="356"/>
        <end position="382"/>
    </location>
</feature>
<feature type="transmembrane region" description="Helical" evidence="1">
    <location>
        <begin position="179"/>
        <end position="204"/>
    </location>
</feature>
<feature type="transmembrane region" description="Helical" evidence="1">
    <location>
        <begin position="649"/>
        <end position="670"/>
    </location>
</feature>
<evidence type="ECO:0000259" key="2">
    <source>
        <dbReference type="Pfam" id="PF20580"/>
    </source>
</evidence>
<feature type="domain" description="DUF6785" evidence="3">
    <location>
        <begin position="28"/>
        <end position="544"/>
    </location>
</feature>
<keyword evidence="1" id="KW-0812">Transmembrane</keyword>
<feature type="transmembrane region" description="Helical" evidence="1">
    <location>
        <begin position="62"/>
        <end position="82"/>
    </location>
</feature>
<feature type="transmembrane region" description="Helical" evidence="1">
    <location>
        <begin position="94"/>
        <end position="116"/>
    </location>
</feature>
<dbReference type="Pfam" id="PF20581">
    <property type="entry name" value="DUF6785"/>
    <property type="match status" value="1"/>
</dbReference>
<feature type="transmembrane region" description="Helical" evidence="1">
    <location>
        <begin position="464"/>
        <end position="485"/>
    </location>
</feature>
<feature type="transmembrane region" description="Helical" evidence="1">
    <location>
        <begin position="577"/>
        <end position="599"/>
    </location>
</feature>
<evidence type="ECO:0000256" key="1">
    <source>
        <dbReference type="SAM" id="Phobius"/>
    </source>
</evidence>
<feature type="transmembrane region" description="Helical" evidence="1">
    <location>
        <begin position="619"/>
        <end position="637"/>
    </location>
</feature>